<dbReference type="Proteomes" id="UP000594261">
    <property type="component" value="Chromosome 10"/>
</dbReference>
<feature type="domain" description="Leucine-rich repeat-containing N-terminal plant-type" evidence="3">
    <location>
        <begin position="22"/>
        <end position="64"/>
    </location>
</feature>
<sequence length="85" mass="8994">MIVPLSDARLPSTFSLSSGSLSDISCLKSITDSLEDPLKIITPSWTFDNLTESSICGYVGVTCSNTFGRVRGIELANKGLRGGVP</sequence>
<keyword evidence="2" id="KW-0677">Repeat</keyword>
<keyword evidence="5" id="KW-1185">Reference proteome</keyword>
<proteinExistence type="predicted"/>
<accession>A0A7N2RCS0</accession>
<protein>
    <recommendedName>
        <fullName evidence="3">Leucine-rich repeat-containing N-terminal plant-type domain-containing protein</fullName>
    </recommendedName>
</protein>
<organism evidence="4 5">
    <name type="scientific">Quercus lobata</name>
    <name type="common">Valley oak</name>
    <dbReference type="NCBI Taxonomy" id="97700"/>
    <lineage>
        <taxon>Eukaryota</taxon>
        <taxon>Viridiplantae</taxon>
        <taxon>Streptophyta</taxon>
        <taxon>Embryophyta</taxon>
        <taxon>Tracheophyta</taxon>
        <taxon>Spermatophyta</taxon>
        <taxon>Magnoliopsida</taxon>
        <taxon>eudicotyledons</taxon>
        <taxon>Gunneridae</taxon>
        <taxon>Pentapetalae</taxon>
        <taxon>rosids</taxon>
        <taxon>fabids</taxon>
        <taxon>Fagales</taxon>
        <taxon>Fagaceae</taxon>
        <taxon>Quercus</taxon>
    </lineage>
</organism>
<keyword evidence="1" id="KW-0433">Leucine-rich repeat</keyword>
<dbReference type="Pfam" id="PF08263">
    <property type="entry name" value="LRRNT_2"/>
    <property type="match status" value="1"/>
</dbReference>
<dbReference type="EMBL" id="LRBV02000010">
    <property type="status" value="NOT_ANNOTATED_CDS"/>
    <property type="molecule type" value="Genomic_DNA"/>
</dbReference>
<dbReference type="InterPro" id="IPR032675">
    <property type="entry name" value="LRR_dom_sf"/>
</dbReference>
<name>A0A7N2RCS0_QUELO</name>
<evidence type="ECO:0000313" key="4">
    <source>
        <dbReference type="EnsemblPlants" id="QL10p063361:mrna"/>
    </source>
</evidence>
<reference evidence="4" key="2">
    <citation type="submission" date="2021-01" db="UniProtKB">
        <authorList>
            <consortium name="EnsemblPlants"/>
        </authorList>
    </citation>
    <scope>IDENTIFICATION</scope>
</reference>
<dbReference type="InParanoid" id="A0A7N2RCS0"/>
<dbReference type="Gene3D" id="3.80.10.10">
    <property type="entry name" value="Ribonuclease Inhibitor"/>
    <property type="match status" value="1"/>
</dbReference>
<evidence type="ECO:0000259" key="3">
    <source>
        <dbReference type="Pfam" id="PF08263"/>
    </source>
</evidence>
<evidence type="ECO:0000256" key="2">
    <source>
        <dbReference type="ARBA" id="ARBA00022737"/>
    </source>
</evidence>
<dbReference type="InterPro" id="IPR013210">
    <property type="entry name" value="LRR_N_plant-typ"/>
</dbReference>
<evidence type="ECO:0000313" key="5">
    <source>
        <dbReference type="Proteomes" id="UP000594261"/>
    </source>
</evidence>
<dbReference type="Gramene" id="QL10p063361:mrna">
    <property type="protein sequence ID" value="QL10p063361:mrna"/>
    <property type="gene ID" value="QL10p063361"/>
</dbReference>
<evidence type="ECO:0000256" key="1">
    <source>
        <dbReference type="ARBA" id="ARBA00022614"/>
    </source>
</evidence>
<reference evidence="4 5" key="1">
    <citation type="journal article" date="2016" name="G3 (Bethesda)">
        <title>First Draft Assembly and Annotation of the Genome of a California Endemic Oak Quercus lobata Nee (Fagaceae).</title>
        <authorList>
            <person name="Sork V.L."/>
            <person name="Fitz-Gibbon S.T."/>
            <person name="Puiu D."/>
            <person name="Crepeau M."/>
            <person name="Gugger P.F."/>
            <person name="Sherman R."/>
            <person name="Stevens K."/>
            <person name="Langley C.H."/>
            <person name="Pellegrini M."/>
            <person name="Salzberg S.L."/>
        </authorList>
    </citation>
    <scope>NUCLEOTIDE SEQUENCE [LARGE SCALE GENOMIC DNA]</scope>
    <source>
        <strain evidence="4 5">cv. SW786</strain>
    </source>
</reference>
<dbReference type="EnsemblPlants" id="QL10p063361:mrna">
    <property type="protein sequence ID" value="QL10p063361:mrna"/>
    <property type="gene ID" value="QL10p063361"/>
</dbReference>
<dbReference type="AlphaFoldDB" id="A0A7N2RCS0"/>